<dbReference type="InterPro" id="IPR034593">
    <property type="entry name" value="DgoD-like"/>
</dbReference>
<reference evidence="3 4" key="1">
    <citation type="submission" date="2017-06" db="EMBL/GenBank/DDBJ databases">
        <authorList>
            <person name="Kim H.J."/>
            <person name="Triplett B.A."/>
        </authorList>
    </citation>
    <scope>NUCLEOTIDE SEQUENCE [LARGE SCALE GENOMIC DNA]</scope>
    <source>
        <strain evidence="3 4">B29T1</strain>
    </source>
</reference>
<sequence>MKITGVETVRLGGFPNILWVVVHTDQGITGLGETYFHPAATEAHVHDVLAPYLIGKDPRQIEHHQLHFTGYLGFAGSGAETRARSAVDTALWDILGKSVDLPLCDVLGGRVRNDIKVYNTCAGYSYTRNNNLKGTQNFGIGKDEGKYDDLSAFLERADELAASLLEMGISAMKIWPFDYAAEATQGQYISLDELKKALVPFEKIRHAVGDKMEVMAELHSMWNKPMAIRIARALEPINPLWVEDPVVMDNMAEIADVAAATRCPIGVGETRGMRSDFRTLLEMKSLGLLIMDMSWCGGITEAKAIAASAQAYHLPVAFHDCTGPVVLTASTHLALNARNCFIQEVVRAFYYGWYSDVVTGLPPLAKGRITVPDAPGIGLSLLPDLHKRSDYSSRMTDKASL</sequence>
<dbReference type="InterPro" id="IPR029065">
    <property type="entry name" value="Enolase_C-like"/>
</dbReference>
<evidence type="ECO:0000259" key="2">
    <source>
        <dbReference type="SMART" id="SM00922"/>
    </source>
</evidence>
<dbReference type="InterPro" id="IPR036849">
    <property type="entry name" value="Enolase-like_C_sf"/>
</dbReference>
<dbReference type="PANTHER" id="PTHR48080:SF2">
    <property type="entry name" value="D-GALACTONATE DEHYDRATASE"/>
    <property type="match status" value="1"/>
</dbReference>
<dbReference type="SMART" id="SM00922">
    <property type="entry name" value="MR_MLE"/>
    <property type="match status" value="1"/>
</dbReference>
<dbReference type="SUPFAM" id="SSF51604">
    <property type="entry name" value="Enolase C-terminal domain-like"/>
    <property type="match status" value="1"/>
</dbReference>
<dbReference type="AlphaFoldDB" id="A0A212RUU3"/>
<name>A0A212RUU3_9PROT</name>
<dbReference type="GO" id="GO:0016829">
    <property type="term" value="F:lyase activity"/>
    <property type="evidence" value="ECO:0007669"/>
    <property type="project" value="UniProtKB-KW"/>
</dbReference>
<feature type="domain" description="Mandelate racemase/muconate lactonizing enzyme C-terminal" evidence="2">
    <location>
        <begin position="154"/>
        <end position="264"/>
    </location>
</feature>
<dbReference type="OrthoDB" id="7511553at2"/>
<dbReference type="PANTHER" id="PTHR48080">
    <property type="entry name" value="D-GALACTONATE DEHYDRATASE-RELATED"/>
    <property type="match status" value="1"/>
</dbReference>
<dbReference type="SFLD" id="SFLDG00179">
    <property type="entry name" value="mandelate_racemase"/>
    <property type="match status" value="1"/>
</dbReference>
<dbReference type="InterPro" id="IPR013342">
    <property type="entry name" value="Mandelate_racemase_C"/>
</dbReference>
<dbReference type="Pfam" id="PF02746">
    <property type="entry name" value="MR_MLE_N"/>
    <property type="match status" value="1"/>
</dbReference>
<dbReference type="RefSeq" id="WP_088562605.1">
    <property type="nucleotide sequence ID" value="NZ_FYEH01000015.1"/>
</dbReference>
<proteinExistence type="predicted"/>
<dbReference type="Gene3D" id="3.20.20.120">
    <property type="entry name" value="Enolase-like C-terminal domain"/>
    <property type="match status" value="1"/>
</dbReference>
<evidence type="ECO:0000313" key="4">
    <source>
        <dbReference type="Proteomes" id="UP000197065"/>
    </source>
</evidence>
<keyword evidence="1" id="KW-0456">Lyase</keyword>
<evidence type="ECO:0000313" key="3">
    <source>
        <dbReference type="EMBL" id="SNB76405.1"/>
    </source>
</evidence>
<evidence type="ECO:0000256" key="1">
    <source>
        <dbReference type="ARBA" id="ARBA00023239"/>
    </source>
</evidence>
<dbReference type="SUPFAM" id="SSF54826">
    <property type="entry name" value="Enolase N-terminal domain-like"/>
    <property type="match status" value="1"/>
</dbReference>
<dbReference type="Pfam" id="PF13378">
    <property type="entry name" value="MR_MLE_C"/>
    <property type="match status" value="1"/>
</dbReference>
<keyword evidence="4" id="KW-1185">Reference proteome</keyword>
<dbReference type="CDD" id="cd03316">
    <property type="entry name" value="MR_like"/>
    <property type="match status" value="1"/>
</dbReference>
<accession>A0A212RUU3</accession>
<dbReference type="EMBL" id="FYEH01000015">
    <property type="protein sequence ID" value="SNB76405.1"/>
    <property type="molecule type" value="Genomic_DNA"/>
</dbReference>
<organism evidence="3 4">
    <name type="scientific">Arboricoccus pini</name>
    <dbReference type="NCBI Taxonomy" id="1963835"/>
    <lineage>
        <taxon>Bacteria</taxon>
        <taxon>Pseudomonadati</taxon>
        <taxon>Pseudomonadota</taxon>
        <taxon>Alphaproteobacteria</taxon>
        <taxon>Geminicoccales</taxon>
        <taxon>Geminicoccaceae</taxon>
        <taxon>Arboricoccus</taxon>
    </lineage>
</organism>
<dbReference type="SFLD" id="SFLDS00001">
    <property type="entry name" value="Enolase"/>
    <property type="match status" value="1"/>
</dbReference>
<dbReference type="InterPro" id="IPR013341">
    <property type="entry name" value="Mandelate_racemase_N_dom"/>
</dbReference>
<protein>
    <submittedName>
        <fullName evidence="3">L-alanine-DL-glutamate epimerase</fullName>
    </submittedName>
</protein>
<dbReference type="Proteomes" id="UP000197065">
    <property type="component" value="Unassembled WGS sequence"/>
</dbReference>
<dbReference type="Gene3D" id="3.30.390.10">
    <property type="entry name" value="Enolase-like, N-terminal domain"/>
    <property type="match status" value="1"/>
</dbReference>
<gene>
    <name evidence="3" type="ORF">SAMN07250955_11514</name>
</gene>
<dbReference type="InterPro" id="IPR029017">
    <property type="entry name" value="Enolase-like_N"/>
</dbReference>